<comment type="caution">
    <text evidence="2">The sequence shown here is derived from an EMBL/GenBank/DDBJ whole genome shotgun (WGS) entry which is preliminary data.</text>
</comment>
<evidence type="ECO:0000313" key="2">
    <source>
        <dbReference type="EMBL" id="KAF3092538.1"/>
    </source>
</evidence>
<gene>
    <name evidence="2" type="ORF">TWF102_008357</name>
</gene>
<dbReference type="InterPro" id="IPR029032">
    <property type="entry name" value="AhpD-like"/>
</dbReference>
<proteinExistence type="predicted"/>
<feature type="domain" description="Carboxymuconolactone decarboxylase-like" evidence="1">
    <location>
        <begin position="19"/>
        <end position="80"/>
    </location>
</feature>
<dbReference type="PANTHER" id="PTHR34846">
    <property type="entry name" value="4-CARBOXYMUCONOLACTONE DECARBOXYLASE FAMILY PROTEIN (AFU_ORTHOLOGUE AFUA_6G11590)"/>
    <property type="match status" value="1"/>
</dbReference>
<dbReference type="SUPFAM" id="SSF69118">
    <property type="entry name" value="AhpD-like"/>
    <property type="match status" value="1"/>
</dbReference>
<evidence type="ECO:0000313" key="3">
    <source>
        <dbReference type="Proteomes" id="UP000475325"/>
    </source>
</evidence>
<dbReference type="InterPro" id="IPR003779">
    <property type="entry name" value="CMD-like"/>
</dbReference>
<dbReference type="AlphaFoldDB" id="A0A7C8J3V2"/>
<dbReference type="PANTHER" id="PTHR34846:SF11">
    <property type="entry name" value="4-CARBOXYMUCONOLACTONE DECARBOXYLASE FAMILY PROTEIN (AFU_ORTHOLOGUE AFUA_6G11590)"/>
    <property type="match status" value="1"/>
</dbReference>
<name>A0A7C8J3V2_ORBOL</name>
<organism evidence="2 3">
    <name type="scientific">Orbilia oligospora</name>
    <name type="common">Nematode-trapping fungus</name>
    <name type="synonym">Arthrobotrys oligospora</name>
    <dbReference type="NCBI Taxonomy" id="2813651"/>
    <lineage>
        <taxon>Eukaryota</taxon>
        <taxon>Fungi</taxon>
        <taxon>Dikarya</taxon>
        <taxon>Ascomycota</taxon>
        <taxon>Pezizomycotina</taxon>
        <taxon>Orbiliomycetes</taxon>
        <taxon>Orbiliales</taxon>
        <taxon>Orbiliaceae</taxon>
        <taxon>Orbilia</taxon>
    </lineage>
</organism>
<sequence>MASGYFANGSSLSNIVEFPLRCREIAILAVGQYYKADYELYSHSRVAKQVGVEDHQIENILNDKPPGGTPQEQASWQIARALVEQKGPLPVELWSKAESLFGKAGAGALIHYAGFYAYTSIILNGAAVPVPAGEKIWPIA</sequence>
<dbReference type="EMBL" id="WIQW01000051">
    <property type="protein sequence ID" value="KAF3092538.1"/>
    <property type="molecule type" value="Genomic_DNA"/>
</dbReference>
<reference evidence="2 3" key="1">
    <citation type="submission" date="2019-06" db="EMBL/GenBank/DDBJ databases">
        <authorList>
            <person name="Palmer J.M."/>
        </authorList>
    </citation>
    <scope>NUCLEOTIDE SEQUENCE [LARGE SCALE GENOMIC DNA]</scope>
    <source>
        <strain evidence="2 3">TWF102</strain>
    </source>
</reference>
<dbReference type="GO" id="GO:0051920">
    <property type="term" value="F:peroxiredoxin activity"/>
    <property type="evidence" value="ECO:0007669"/>
    <property type="project" value="InterPro"/>
</dbReference>
<dbReference type="Gene3D" id="1.20.1290.10">
    <property type="entry name" value="AhpD-like"/>
    <property type="match status" value="1"/>
</dbReference>
<protein>
    <recommendedName>
        <fullName evidence="1">Carboxymuconolactone decarboxylase-like domain-containing protein</fullName>
    </recommendedName>
</protein>
<accession>A0A7C8J3V2</accession>
<dbReference type="Pfam" id="PF02627">
    <property type="entry name" value="CMD"/>
    <property type="match status" value="1"/>
</dbReference>
<dbReference type="Proteomes" id="UP000475325">
    <property type="component" value="Unassembled WGS sequence"/>
</dbReference>
<evidence type="ECO:0000259" key="1">
    <source>
        <dbReference type="Pfam" id="PF02627"/>
    </source>
</evidence>